<accession>A0A1M6F6X7</accession>
<dbReference type="InterPro" id="IPR025303">
    <property type="entry name" value="PdaC"/>
</dbReference>
<dbReference type="RefSeq" id="WP_110940199.1">
    <property type="nucleotide sequence ID" value="NZ_FQZV01000010.1"/>
</dbReference>
<dbReference type="STRING" id="1121919.SAMN02745975_00933"/>
<evidence type="ECO:0000313" key="4">
    <source>
        <dbReference type="Proteomes" id="UP000184536"/>
    </source>
</evidence>
<proteinExistence type="predicted"/>
<evidence type="ECO:0000259" key="1">
    <source>
        <dbReference type="Pfam" id="PF11738"/>
    </source>
</evidence>
<reference evidence="4" key="1">
    <citation type="submission" date="2016-11" db="EMBL/GenBank/DDBJ databases">
        <authorList>
            <person name="Varghese N."/>
            <person name="Submissions S."/>
        </authorList>
    </citation>
    <scope>NUCLEOTIDE SEQUENCE [LARGE SCALE GENOMIC DNA]</scope>
    <source>
        <strain evidence="4">DSM 17957</strain>
    </source>
</reference>
<name>A0A1M6F6X7_9FIRM</name>
<keyword evidence="4" id="KW-1185">Reference proteome</keyword>
<evidence type="ECO:0008006" key="5">
    <source>
        <dbReference type="Google" id="ProtNLM"/>
    </source>
</evidence>
<feature type="domain" description="Deacetylase PdaC" evidence="2">
    <location>
        <begin position="22"/>
        <end position="98"/>
    </location>
</feature>
<dbReference type="InterPro" id="IPR021729">
    <property type="entry name" value="DUF3298"/>
</dbReference>
<dbReference type="OrthoDB" id="5637at2"/>
<gene>
    <name evidence="3" type="ORF">SAMN02745975_00933</name>
</gene>
<organism evidence="3 4">
    <name type="scientific">Geosporobacter subterraneus DSM 17957</name>
    <dbReference type="NCBI Taxonomy" id="1121919"/>
    <lineage>
        <taxon>Bacteria</taxon>
        <taxon>Bacillati</taxon>
        <taxon>Bacillota</taxon>
        <taxon>Clostridia</taxon>
        <taxon>Peptostreptococcales</taxon>
        <taxon>Thermotaleaceae</taxon>
        <taxon>Geosporobacter</taxon>
    </lineage>
</organism>
<dbReference type="AlphaFoldDB" id="A0A1M6F6X7"/>
<dbReference type="Pfam" id="PF13739">
    <property type="entry name" value="PdaC"/>
    <property type="match status" value="1"/>
</dbReference>
<protein>
    <recommendedName>
        <fullName evidence="5">DUF3298 domain-containing protein</fullName>
    </recommendedName>
</protein>
<evidence type="ECO:0000259" key="2">
    <source>
        <dbReference type="Pfam" id="PF13739"/>
    </source>
</evidence>
<dbReference type="InterPro" id="IPR037126">
    <property type="entry name" value="PdaC/RsiV-like_sf"/>
</dbReference>
<feature type="domain" description="DUF3298" evidence="1">
    <location>
        <begin position="117"/>
        <end position="186"/>
    </location>
</feature>
<dbReference type="Gene3D" id="3.90.640.20">
    <property type="entry name" value="Heat-shock cognate protein, ATPase"/>
    <property type="match status" value="1"/>
</dbReference>
<dbReference type="Proteomes" id="UP000184536">
    <property type="component" value="Unassembled WGS sequence"/>
</dbReference>
<dbReference type="Gene3D" id="3.30.565.40">
    <property type="entry name" value="Fervidobacterium nodosum Rt17-B1 like"/>
    <property type="match status" value="1"/>
</dbReference>
<dbReference type="Pfam" id="PF11738">
    <property type="entry name" value="DUF3298"/>
    <property type="match status" value="1"/>
</dbReference>
<dbReference type="EMBL" id="FQZV01000010">
    <property type="protein sequence ID" value="SHI93504.1"/>
    <property type="molecule type" value="Genomic_DNA"/>
</dbReference>
<evidence type="ECO:0000313" key="3">
    <source>
        <dbReference type="EMBL" id="SHI93504.1"/>
    </source>
</evidence>
<sequence>MSLIKNPVQVITQRMVSANQRLKIDYPVIVGMANTAVQQQMNTAIRGLVSRLIIDQGYYQNHQTTVSGWYELKNNQRGILSLNIINYAYAQGAAHGLTVIKSLIFDIETGKAYILAELFKPGSNYVKVLSDIIRRQIKARDIILLDEFKGIRPDQDFYIADKCLVIYFQLYELTAYAFGFPMFPISVYEIQDIIRDDGPLGVMATND</sequence>